<evidence type="ECO:0000313" key="2">
    <source>
        <dbReference type="Proteomes" id="UP000078287"/>
    </source>
</evidence>
<gene>
    <name evidence="1" type="ORF">A6A03_08795</name>
</gene>
<dbReference type="STRING" id="1707952.A6A03_08795"/>
<dbReference type="Proteomes" id="UP000078287">
    <property type="component" value="Unassembled WGS sequence"/>
</dbReference>
<dbReference type="AlphaFoldDB" id="A0A178MI84"/>
<protein>
    <recommendedName>
        <fullName evidence="3">DUF951 domain-containing protein</fullName>
    </recommendedName>
</protein>
<dbReference type="Pfam" id="PF06107">
    <property type="entry name" value="DUF951"/>
    <property type="match status" value="1"/>
</dbReference>
<comment type="caution">
    <text evidence="1">The sequence shown here is derived from an EMBL/GenBank/DDBJ whole genome shotgun (WGS) entry which is preliminary data.</text>
</comment>
<sequence>MSPPIPLYLNDVVQLRKPHACGGDTWRIVRLGADIGLHCETCGRRVMLPRAELERRIKRFIVRGDSEWGNE</sequence>
<organism evidence="1 2">
    <name type="scientific">Chloroflexus islandicus</name>
    <dbReference type="NCBI Taxonomy" id="1707952"/>
    <lineage>
        <taxon>Bacteria</taxon>
        <taxon>Bacillati</taxon>
        <taxon>Chloroflexota</taxon>
        <taxon>Chloroflexia</taxon>
        <taxon>Chloroflexales</taxon>
        <taxon>Chloroflexineae</taxon>
        <taxon>Chloroflexaceae</taxon>
        <taxon>Chloroflexus</taxon>
    </lineage>
</organism>
<accession>A0A178MI84</accession>
<evidence type="ECO:0008006" key="3">
    <source>
        <dbReference type="Google" id="ProtNLM"/>
    </source>
</evidence>
<keyword evidence="2" id="KW-1185">Reference proteome</keyword>
<dbReference type="PIRSF" id="PIRSF037263">
    <property type="entry name" value="DUF951_bac"/>
    <property type="match status" value="1"/>
</dbReference>
<dbReference type="InterPro" id="IPR009296">
    <property type="entry name" value="DUF951"/>
</dbReference>
<dbReference type="PANTHER" id="PTHR38455">
    <property type="entry name" value="HYPOTHETICAL CYTOSOLIC PROTEIN"/>
    <property type="match status" value="1"/>
</dbReference>
<evidence type="ECO:0000313" key="1">
    <source>
        <dbReference type="EMBL" id="OAN48273.1"/>
    </source>
</evidence>
<proteinExistence type="predicted"/>
<dbReference type="EMBL" id="LWQS01000033">
    <property type="protein sequence ID" value="OAN48273.1"/>
    <property type="molecule type" value="Genomic_DNA"/>
</dbReference>
<name>A0A178MI84_9CHLR</name>
<dbReference type="PANTHER" id="PTHR38455:SF1">
    <property type="entry name" value="DUF951 DOMAIN-CONTAINING PROTEIN"/>
    <property type="match status" value="1"/>
</dbReference>
<reference evidence="1 2" key="1">
    <citation type="submission" date="2016-04" db="EMBL/GenBank/DDBJ databases">
        <title>Chloroflexus islandicus sp. nov., a thermophilic filamentous anoxygenic phototrophic bacterium from geyser Strokkur (Iceland).</title>
        <authorList>
            <person name="Gaisin V.A."/>
            <person name="Kalashnikov A.M."/>
            <person name="Sukhacheva M.V."/>
            <person name="Grouzdev D.S."/>
            <person name="Ivanov T.M."/>
            <person name="Kuznetsov B."/>
            <person name="Gorlenko V.M."/>
        </authorList>
    </citation>
    <scope>NUCLEOTIDE SEQUENCE [LARGE SCALE GENOMIC DNA]</scope>
    <source>
        <strain evidence="2">isl-2</strain>
    </source>
</reference>